<proteinExistence type="predicted"/>
<dbReference type="RefSeq" id="WP_128764277.1">
    <property type="nucleotide sequence ID" value="NZ_QOVK01000001.1"/>
</dbReference>
<dbReference type="AlphaFoldDB" id="A0A4Q0PI11"/>
<dbReference type="OrthoDB" id="708275at2"/>
<evidence type="ECO:0008006" key="3">
    <source>
        <dbReference type="Google" id="ProtNLM"/>
    </source>
</evidence>
<accession>A0A4Q0PI11</accession>
<gene>
    <name evidence="1" type="ORF">DSM02_646</name>
</gene>
<evidence type="ECO:0000313" key="2">
    <source>
        <dbReference type="Proteomes" id="UP000289859"/>
    </source>
</evidence>
<reference evidence="1 2" key="1">
    <citation type="submission" date="2018-07" db="EMBL/GenBank/DDBJ databases">
        <title>Leeuwenhoekiella genomics.</title>
        <authorList>
            <person name="Tahon G."/>
            <person name="Willems A."/>
        </authorList>
    </citation>
    <scope>NUCLEOTIDE SEQUENCE [LARGE SCALE GENOMIC DNA]</scope>
    <source>
        <strain evidence="1 2">LMG 29608</strain>
    </source>
</reference>
<sequence length="190" mass="21218">MNLKLSIIALLFMFIGCDTENETQNESEALLNGNWQNTEAFISSGGPQYWIEIEDGEEIQFLSNGTFSSNRYTECTRGTFSIEDSTLTLKYVCPDFEPTAANEDGLITYSIAYESKTFLLTPTSGPICTEGCSYKYQKVNYLGASLSADKGRPTRHSLETNFQFRGKPRGIKPFGGANKTLNYENNTKTK</sequence>
<evidence type="ECO:0000313" key="1">
    <source>
        <dbReference type="EMBL" id="RXG26646.1"/>
    </source>
</evidence>
<dbReference type="PROSITE" id="PS51257">
    <property type="entry name" value="PROKAR_LIPOPROTEIN"/>
    <property type="match status" value="1"/>
</dbReference>
<dbReference type="EMBL" id="QOVK01000001">
    <property type="protein sequence ID" value="RXG26646.1"/>
    <property type="molecule type" value="Genomic_DNA"/>
</dbReference>
<dbReference type="Proteomes" id="UP000289859">
    <property type="component" value="Unassembled WGS sequence"/>
</dbReference>
<name>A0A4Q0PI11_9FLAO</name>
<keyword evidence="2" id="KW-1185">Reference proteome</keyword>
<organism evidence="1 2">
    <name type="scientific">Leeuwenhoekiella polynyae</name>
    <dbReference type="NCBI Taxonomy" id="1550906"/>
    <lineage>
        <taxon>Bacteria</taxon>
        <taxon>Pseudomonadati</taxon>
        <taxon>Bacteroidota</taxon>
        <taxon>Flavobacteriia</taxon>
        <taxon>Flavobacteriales</taxon>
        <taxon>Flavobacteriaceae</taxon>
        <taxon>Leeuwenhoekiella</taxon>
    </lineage>
</organism>
<protein>
    <recommendedName>
        <fullName evidence="3">Lipocalin-like protein</fullName>
    </recommendedName>
</protein>
<comment type="caution">
    <text evidence="1">The sequence shown here is derived from an EMBL/GenBank/DDBJ whole genome shotgun (WGS) entry which is preliminary data.</text>
</comment>